<feature type="transmembrane region" description="Helical" evidence="1">
    <location>
        <begin position="95"/>
        <end position="112"/>
    </location>
</feature>
<dbReference type="PANTHER" id="PTHR45138:SF9">
    <property type="entry name" value="DIGUANYLATE CYCLASE DGCM-RELATED"/>
    <property type="match status" value="1"/>
</dbReference>
<gene>
    <name evidence="3" type="primary">pleD_5</name>
    <name evidence="3" type="ORF">Pmgp_01989</name>
</gene>
<sequence length="367" mass="42271">MIEFLKNIITQLPKENKDEFLREIYGENLLKLIVSAIILIIAETVISCLLWDQICNADGAIIVFILFNVIMLPVLYMVYKRINVAKDVIVKNVQRIYLFGALIYGCALTLILQGEFESIHVYIIVVFAIAAFIYMQPVESLIMYFLAYLVFCFVLPYYQTNTYIVTILTVNALIMNIIAWVLSRMVFRLRVKSFIDKKIILEQNLQLKDLSIRDSMTMLLNYKHIFEKLSEEIGRAKRIEYPLSIIMMDIDDFKYINDNYGHLTGDNIIIKVAQILGNTCRITDIIGRYGGEEFIIIMPGAALKDAAFLAERIRMTINTAEFEKGINITVSGGIREWQGDSAEELIKRVDQQLYIAKSKGKNRFETM</sequence>
<organism evidence="3 4">
    <name type="scientific">Pelotomaculum propionicicum</name>
    <dbReference type="NCBI Taxonomy" id="258475"/>
    <lineage>
        <taxon>Bacteria</taxon>
        <taxon>Bacillati</taxon>
        <taxon>Bacillota</taxon>
        <taxon>Clostridia</taxon>
        <taxon>Eubacteriales</taxon>
        <taxon>Desulfotomaculaceae</taxon>
        <taxon>Pelotomaculum</taxon>
    </lineage>
</organism>
<dbReference type="GO" id="GO:0052621">
    <property type="term" value="F:diguanylate cyclase activity"/>
    <property type="evidence" value="ECO:0007669"/>
    <property type="project" value="TreeGrafter"/>
</dbReference>
<reference evidence="3 4" key="1">
    <citation type="journal article" date="2018" name="Environ. Microbiol.">
        <title>Novel energy conservation strategies and behaviour of Pelotomaculum schinkii driving syntrophic propionate catabolism.</title>
        <authorList>
            <person name="Hidalgo-Ahumada C.A.P."/>
            <person name="Nobu M.K."/>
            <person name="Narihiro T."/>
            <person name="Tamaki H."/>
            <person name="Liu W.T."/>
            <person name="Kamagata Y."/>
            <person name="Stams A.J.M."/>
            <person name="Imachi H."/>
            <person name="Sousa D.Z."/>
        </authorList>
    </citation>
    <scope>NUCLEOTIDE SEQUENCE [LARGE SCALE GENOMIC DNA]</scope>
    <source>
        <strain evidence="3 4">MGP</strain>
    </source>
</reference>
<dbReference type="GO" id="GO:0005886">
    <property type="term" value="C:plasma membrane"/>
    <property type="evidence" value="ECO:0007669"/>
    <property type="project" value="TreeGrafter"/>
</dbReference>
<protein>
    <submittedName>
        <fullName evidence="3">Response regulator PleD</fullName>
    </submittedName>
</protein>
<feature type="transmembrane region" description="Helical" evidence="1">
    <location>
        <begin position="141"/>
        <end position="158"/>
    </location>
</feature>
<dbReference type="Gene3D" id="3.30.70.270">
    <property type="match status" value="1"/>
</dbReference>
<dbReference type="SUPFAM" id="SSF55073">
    <property type="entry name" value="Nucleotide cyclase"/>
    <property type="match status" value="1"/>
</dbReference>
<dbReference type="RefSeq" id="WP_134213830.1">
    <property type="nucleotide sequence ID" value="NZ_QFFZ01000019.1"/>
</dbReference>
<evidence type="ECO:0000256" key="1">
    <source>
        <dbReference type="SAM" id="Phobius"/>
    </source>
</evidence>
<dbReference type="InterPro" id="IPR029787">
    <property type="entry name" value="Nucleotide_cyclase"/>
</dbReference>
<dbReference type="Proteomes" id="UP000297597">
    <property type="component" value="Unassembled WGS sequence"/>
</dbReference>
<feature type="transmembrane region" description="Helical" evidence="1">
    <location>
        <begin position="118"/>
        <end position="134"/>
    </location>
</feature>
<keyword evidence="1" id="KW-0472">Membrane</keyword>
<dbReference type="PROSITE" id="PS50887">
    <property type="entry name" value="GGDEF"/>
    <property type="match status" value="1"/>
</dbReference>
<dbReference type="SMART" id="SM00267">
    <property type="entry name" value="GGDEF"/>
    <property type="match status" value="1"/>
</dbReference>
<dbReference type="OrthoDB" id="9783388at2"/>
<name>A0A4Y7RQ53_9FIRM</name>
<feature type="domain" description="GGDEF" evidence="2">
    <location>
        <begin position="241"/>
        <end position="367"/>
    </location>
</feature>
<dbReference type="FunFam" id="3.30.70.270:FF:000001">
    <property type="entry name" value="Diguanylate cyclase domain protein"/>
    <property type="match status" value="1"/>
</dbReference>
<evidence type="ECO:0000313" key="4">
    <source>
        <dbReference type="Proteomes" id="UP000297597"/>
    </source>
</evidence>
<feature type="transmembrane region" description="Helical" evidence="1">
    <location>
        <begin position="60"/>
        <end position="79"/>
    </location>
</feature>
<keyword evidence="1" id="KW-0812">Transmembrane</keyword>
<keyword evidence="1" id="KW-1133">Transmembrane helix</keyword>
<dbReference type="AlphaFoldDB" id="A0A4Y7RQ53"/>
<dbReference type="NCBIfam" id="TIGR00254">
    <property type="entry name" value="GGDEF"/>
    <property type="match status" value="1"/>
</dbReference>
<dbReference type="InterPro" id="IPR043128">
    <property type="entry name" value="Rev_trsase/Diguanyl_cyclase"/>
</dbReference>
<dbReference type="CDD" id="cd01949">
    <property type="entry name" value="GGDEF"/>
    <property type="match status" value="1"/>
</dbReference>
<dbReference type="Pfam" id="PF00990">
    <property type="entry name" value="GGDEF"/>
    <property type="match status" value="1"/>
</dbReference>
<dbReference type="GO" id="GO:0043709">
    <property type="term" value="P:cell adhesion involved in single-species biofilm formation"/>
    <property type="evidence" value="ECO:0007669"/>
    <property type="project" value="TreeGrafter"/>
</dbReference>
<dbReference type="EMBL" id="QFFZ01000019">
    <property type="protein sequence ID" value="TEB10973.1"/>
    <property type="molecule type" value="Genomic_DNA"/>
</dbReference>
<keyword evidence="4" id="KW-1185">Reference proteome</keyword>
<evidence type="ECO:0000313" key="3">
    <source>
        <dbReference type="EMBL" id="TEB10973.1"/>
    </source>
</evidence>
<feature type="transmembrane region" description="Helical" evidence="1">
    <location>
        <begin position="32"/>
        <end position="54"/>
    </location>
</feature>
<accession>A0A4Y7RQ53</accession>
<proteinExistence type="predicted"/>
<dbReference type="InterPro" id="IPR000160">
    <property type="entry name" value="GGDEF_dom"/>
</dbReference>
<dbReference type="GO" id="GO:1902201">
    <property type="term" value="P:negative regulation of bacterial-type flagellum-dependent cell motility"/>
    <property type="evidence" value="ECO:0007669"/>
    <property type="project" value="TreeGrafter"/>
</dbReference>
<dbReference type="PANTHER" id="PTHR45138">
    <property type="entry name" value="REGULATORY COMPONENTS OF SENSORY TRANSDUCTION SYSTEM"/>
    <property type="match status" value="1"/>
</dbReference>
<comment type="caution">
    <text evidence="3">The sequence shown here is derived from an EMBL/GenBank/DDBJ whole genome shotgun (WGS) entry which is preliminary data.</text>
</comment>
<dbReference type="InterPro" id="IPR050469">
    <property type="entry name" value="Diguanylate_Cyclase"/>
</dbReference>
<evidence type="ECO:0000259" key="2">
    <source>
        <dbReference type="PROSITE" id="PS50887"/>
    </source>
</evidence>
<feature type="transmembrane region" description="Helical" evidence="1">
    <location>
        <begin position="164"/>
        <end position="182"/>
    </location>
</feature>